<evidence type="ECO:0000313" key="7">
    <source>
        <dbReference type="Proteomes" id="UP000001593"/>
    </source>
</evidence>
<dbReference type="PhylomeDB" id="A7RQN2"/>
<dbReference type="HOGENOM" id="CLU_090389_14_0_1"/>
<organism evidence="6 7">
    <name type="scientific">Nematostella vectensis</name>
    <name type="common">Starlet sea anemone</name>
    <dbReference type="NCBI Taxonomy" id="45351"/>
    <lineage>
        <taxon>Eukaryota</taxon>
        <taxon>Metazoa</taxon>
        <taxon>Cnidaria</taxon>
        <taxon>Anthozoa</taxon>
        <taxon>Hexacorallia</taxon>
        <taxon>Actiniaria</taxon>
        <taxon>Edwardsiidae</taxon>
        <taxon>Nematostella</taxon>
    </lineage>
</organism>
<keyword evidence="7" id="KW-1185">Reference proteome</keyword>
<dbReference type="KEGG" id="nve:5518225"/>
<accession>A7RQN2</accession>
<dbReference type="GO" id="GO:0015035">
    <property type="term" value="F:protein-disulfide reductase activity"/>
    <property type="evidence" value="ECO:0007669"/>
    <property type="project" value="InterPro"/>
</dbReference>
<dbReference type="Proteomes" id="UP000001593">
    <property type="component" value="Unassembled WGS sequence"/>
</dbReference>
<sequence>MLQLNTKGEFDKFLKDNEVAAIDFTATWCGPCRMIGPKFEEMAKEFKGVKCAKVDVDVNSETAESEGITAMPTFRFYKNGEMVDEVVGASESKLKELFAKHNK</sequence>
<comment type="similarity">
    <text evidence="2">Belongs to the thioredoxin family.</text>
</comment>
<feature type="active site" description="Nucleophile" evidence="3">
    <location>
        <position position="32"/>
    </location>
</feature>
<dbReference type="InterPro" id="IPR036249">
    <property type="entry name" value="Thioredoxin-like_sf"/>
</dbReference>
<evidence type="ECO:0000259" key="5">
    <source>
        <dbReference type="PROSITE" id="PS51352"/>
    </source>
</evidence>
<evidence type="ECO:0000256" key="1">
    <source>
        <dbReference type="ARBA" id="ARBA00023157"/>
    </source>
</evidence>
<feature type="domain" description="Thioredoxin" evidence="5">
    <location>
        <begin position="1"/>
        <end position="103"/>
    </location>
</feature>
<feature type="disulfide bond" description="Redox-active" evidence="4">
    <location>
        <begin position="29"/>
        <end position="32"/>
    </location>
</feature>
<dbReference type="PIRSF" id="PIRSF000077">
    <property type="entry name" value="Thioredoxin"/>
    <property type="match status" value="1"/>
</dbReference>
<feature type="site" description="Contributes to redox potential value" evidence="3">
    <location>
        <position position="31"/>
    </location>
</feature>
<dbReference type="PRINTS" id="PR00421">
    <property type="entry name" value="THIOREDOXIN"/>
</dbReference>
<dbReference type="EMBL" id="DS469529">
    <property type="protein sequence ID" value="EDO46139.1"/>
    <property type="molecule type" value="Genomic_DNA"/>
</dbReference>
<dbReference type="OrthoDB" id="2121326at2759"/>
<feature type="site" description="Contributes to redox potential value" evidence="3">
    <location>
        <position position="30"/>
    </location>
</feature>
<reference evidence="6 7" key="1">
    <citation type="journal article" date="2007" name="Science">
        <title>Sea anemone genome reveals ancestral eumetazoan gene repertoire and genomic organization.</title>
        <authorList>
            <person name="Putnam N.H."/>
            <person name="Srivastava M."/>
            <person name="Hellsten U."/>
            <person name="Dirks B."/>
            <person name="Chapman J."/>
            <person name="Salamov A."/>
            <person name="Terry A."/>
            <person name="Shapiro H."/>
            <person name="Lindquist E."/>
            <person name="Kapitonov V.V."/>
            <person name="Jurka J."/>
            <person name="Genikhovich G."/>
            <person name="Grigoriev I.V."/>
            <person name="Lucas S.M."/>
            <person name="Steele R.E."/>
            <person name="Finnerty J.R."/>
            <person name="Technau U."/>
            <person name="Martindale M.Q."/>
            <person name="Rokhsar D.S."/>
        </authorList>
    </citation>
    <scope>NUCLEOTIDE SEQUENCE [LARGE SCALE GENOMIC DNA]</scope>
    <source>
        <strain evidence="7">CH2 X CH6</strain>
    </source>
</reference>
<protein>
    <recommendedName>
        <fullName evidence="2">Thioredoxin</fullName>
    </recommendedName>
</protein>
<name>A7RQN2_NEMVE</name>
<dbReference type="STRING" id="45351.A7RQN2"/>
<dbReference type="AlphaFoldDB" id="A7RQN2"/>
<evidence type="ECO:0000256" key="4">
    <source>
        <dbReference type="PIRSR" id="PIRSR000077-4"/>
    </source>
</evidence>
<keyword evidence="4" id="KW-0676">Redox-active center</keyword>
<evidence type="ECO:0000256" key="2">
    <source>
        <dbReference type="PIRNR" id="PIRNR000077"/>
    </source>
</evidence>
<evidence type="ECO:0000313" key="6">
    <source>
        <dbReference type="EMBL" id="EDO46139.1"/>
    </source>
</evidence>
<feature type="site" description="Deprotonates C-terminal active site Cys" evidence="3">
    <location>
        <position position="23"/>
    </location>
</feature>
<feature type="active site" description="Nucleophile" evidence="3">
    <location>
        <position position="29"/>
    </location>
</feature>
<dbReference type="CDD" id="cd02947">
    <property type="entry name" value="TRX_family"/>
    <property type="match status" value="1"/>
</dbReference>
<dbReference type="SUPFAM" id="SSF52833">
    <property type="entry name" value="Thioredoxin-like"/>
    <property type="match status" value="1"/>
</dbReference>
<gene>
    <name evidence="6" type="ORF">NEMVEDRAFT_v1g236543</name>
</gene>
<dbReference type="PANTHER" id="PTHR46115">
    <property type="entry name" value="THIOREDOXIN-LIKE PROTEIN 1"/>
    <property type="match status" value="1"/>
</dbReference>
<dbReference type="OMA" id="CYADWCS"/>
<dbReference type="InterPro" id="IPR013766">
    <property type="entry name" value="Thioredoxin_domain"/>
</dbReference>
<evidence type="ECO:0000256" key="3">
    <source>
        <dbReference type="PIRSR" id="PIRSR000077-1"/>
    </source>
</evidence>
<dbReference type="Gene3D" id="3.40.30.10">
    <property type="entry name" value="Glutaredoxin"/>
    <property type="match status" value="1"/>
</dbReference>
<dbReference type="InParanoid" id="A7RQN2"/>
<proteinExistence type="inferred from homology"/>
<dbReference type="Pfam" id="PF00085">
    <property type="entry name" value="Thioredoxin"/>
    <property type="match status" value="1"/>
</dbReference>
<dbReference type="eggNOG" id="KOG0907">
    <property type="taxonomic scope" value="Eukaryota"/>
</dbReference>
<dbReference type="PROSITE" id="PS51352">
    <property type="entry name" value="THIOREDOXIN_2"/>
    <property type="match status" value="1"/>
</dbReference>
<dbReference type="FunFam" id="3.40.30.10:FF:000245">
    <property type="entry name" value="Thioredoxin"/>
    <property type="match status" value="1"/>
</dbReference>
<dbReference type="InterPro" id="IPR005746">
    <property type="entry name" value="Thioredoxin"/>
</dbReference>
<keyword evidence="1 4" id="KW-1015">Disulfide bond</keyword>